<dbReference type="EMBL" id="CADIJQ010000023">
    <property type="protein sequence ID" value="CAB3744804.1"/>
    <property type="molecule type" value="Genomic_DNA"/>
</dbReference>
<keyword evidence="2" id="KW-1185">Reference proteome</keyword>
<gene>
    <name evidence="1" type="ORF">LMG3441_06233</name>
</gene>
<evidence type="ECO:0000313" key="1">
    <source>
        <dbReference type="EMBL" id="CAB3744804.1"/>
    </source>
</evidence>
<reference evidence="1 2" key="1">
    <citation type="submission" date="2020-04" db="EMBL/GenBank/DDBJ databases">
        <authorList>
            <person name="De Canck E."/>
        </authorList>
    </citation>
    <scope>NUCLEOTIDE SEQUENCE [LARGE SCALE GENOMIC DNA]</scope>
    <source>
        <strain evidence="1 2">LMG 3441</strain>
    </source>
</reference>
<organism evidence="1 2">
    <name type="scientific">Achromobacter kerstersii</name>
    <dbReference type="NCBI Taxonomy" id="1353890"/>
    <lineage>
        <taxon>Bacteria</taxon>
        <taxon>Pseudomonadati</taxon>
        <taxon>Pseudomonadota</taxon>
        <taxon>Betaproteobacteria</taxon>
        <taxon>Burkholderiales</taxon>
        <taxon>Alcaligenaceae</taxon>
        <taxon>Achromobacter</taxon>
    </lineage>
</organism>
<dbReference type="AlphaFoldDB" id="A0A6S7B054"/>
<dbReference type="Proteomes" id="UP000494269">
    <property type="component" value="Unassembled WGS sequence"/>
</dbReference>
<accession>A0A6S7B054</accession>
<proteinExistence type="predicted"/>
<protein>
    <submittedName>
        <fullName evidence="1">Uncharacterized protein</fullName>
    </submittedName>
</protein>
<name>A0A6S7B054_9BURK</name>
<evidence type="ECO:0000313" key="2">
    <source>
        <dbReference type="Proteomes" id="UP000494269"/>
    </source>
</evidence>
<sequence>MRSIPHADAIAFRGQLASFEFPSTARDARQAARTWFEAAPDMSPAQYRDQLFIEHCKGKADSPLERRIRRDAFKQAFAQAIGHIVVEEARLHALPA</sequence>